<dbReference type="PROSITE" id="PS50097">
    <property type="entry name" value="BTB"/>
    <property type="match status" value="1"/>
</dbReference>
<dbReference type="InterPro" id="IPR000210">
    <property type="entry name" value="BTB/POZ_dom"/>
</dbReference>
<dbReference type="Gene3D" id="3.30.710.10">
    <property type="entry name" value="Potassium Channel Kv1.1, Chain A"/>
    <property type="match status" value="1"/>
</dbReference>
<evidence type="ECO:0000259" key="1">
    <source>
        <dbReference type="PROSITE" id="PS50097"/>
    </source>
</evidence>
<sequence>MADNAMVYDGELAVSDFLKPPLVIVKVGPDAKEYHIHKELLMYCSGFFRGALSSEAFKSAQDGVIVLEDVETPTFDAFTDWLYGQKFPQWEIWELWYTYPDRKHVTVFNMLILWYVFADRFLVPAMKKTIVHAATKKIGGQAPHYEYVDYAWANLPPNSPFLQLIVDFQAECWTPGFDTNNGEEVQASTVPQEFFYRVMKRMGWKRDNGNISAIRQCYEYDELERGGANEASDEKSDQG</sequence>
<evidence type="ECO:0000313" key="2">
    <source>
        <dbReference type="EMBL" id="KAF2872620.1"/>
    </source>
</evidence>
<dbReference type="PANTHER" id="PTHR47843:SF2">
    <property type="entry name" value="BTB DOMAIN-CONTAINING PROTEIN"/>
    <property type="match status" value="1"/>
</dbReference>
<dbReference type="Proteomes" id="UP000481861">
    <property type="component" value="Unassembled WGS sequence"/>
</dbReference>
<dbReference type="PANTHER" id="PTHR47843">
    <property type="entry name" value="BTB DOMAIN-CONTAINING PROTEIN-RELATED"/>
    <property type="match status" value="1"/>
</dbReference>
<protein>
    <recommendedName>
        <fullName evidence="1">BTB domain-containing protein</fullName>
    </recommendedName>
</protein>
<proteinExistence type="predicted"/>
<accession>A0A7C8M7B6</accession>
<dbReference type="SUPFAM" id="SSF54695">
    <property type="entry name" value="POZ domain"/>
    <property type="match status" value="1"/>
</dbReference>
<evidence type="ECO:0000313" key="3">
    <source>
        <dbReference type="Proteomes" id="UP000481861"/>
    </source>
</evidence>
<feature type="domain" description="BTB" evidence="1">
    <location>
        <begin position="21"/>
        <end position="83"/>
    </location>
</feature>
<keyword evidence="3" id="KW-1185">Reference proteome</keyword>
<dbReference type="CDD" id="cd18186">
    <property type="entry name" value="BTB_POZ_ZBTB_KLHL-like"/>
    <property type="match status" value="1"/>
</dbReference>
<gene>
    <name evidence="2" type="ORF">BDV95DRAFT_542848</name>
</gene>
<dbReference type="EMBL" id="JAADJZ010000009">
    <property type="protein sequence ID" value="KAF2872620.1"/>
    <property type="molecule type" value="Genomic_DNA"/>
</dbReference>
<reference evidence="2 3" key="1">
    <citation type="submission" date="2020-01" db="EMBL/GenBank/DDBJ databases">
        <authorList>
            <consortium name="DOE Joint Genome Institute"/>
            <person name="Haridas S."/>
            <person name="Albert R."/>
            <person name="Binder M."/>
            <person name="Bloem J."/>
            <person name="Labutti K."/>
            <person name="Salamov A."/>
            <person name="Andreopoulos B."/>
            <person name="Baker S.E."/>
            <person name="Barry K."/>
            <person name="Bills G."/>
            <person name="Bluhm B.H."/>
            <person name="Cannon C."/>
            <person name="Castanera R."/>
            <person name="Culley D.E."/>
            <person name="Daum C."/>
            <person name="Ezra D."/>
            <person name="Gonzalez J.B."/>
            <person name="Henrissat B."/>
            <person name="Kuo A."/>
            <person name="Liang C."/>
            <person name="Lipzen A."/>
            <person name="Lutzoni F."/>
            <person name="Magnuson J."/>
            <person name="Mondo S."/>
            <person name="Nolan M."/>
            <person name="Ohm R."/>
            <person name="Pangilinan J."/>
            <person name="Park H.-J.H."/>
            <person name="Ramirez L."/>
            <person name="Alfaro M."/>
            <person name="Sun H."/>
            <person name="Tritt A."/>
            <person name="Yoshinaga Y."/>
            <person name="Zwiers L.-H.L."/>
            <person name="Turgeon B.G."/>
            <person name="Goodwin S.B."/>
            <person name="Spatafora J.W."/>
            <person name="Crous P.W."/>
            <person name="Grigoriev I.V."/>
        </authorList>
    </citation>
    <scope>NUCLEOTIDE SEQUENCE [LARGE SCALE GENOMIC DNA]</scope>
    <source>
        <strain evidence="2 3">CBS 611.86</strain>
    </source>
</reference>
<name>A0A7C8M7B6_9PLEO</name>
<dbReference type="OrthoDB" id="194443at2759"/>
<dbReference type="InterPro" id="IPR011333">
    <property type="entry name" value="SKP1/BTB/POZ_sf"/>
</dbReference>
<dbReference type="Pfam" id="PF00651">
    <property type="entry name" value="BTB"/>
    <property type="match status" value="1"/>
</dbReference>
<comment type="caution">
    <text evidence="2">The sequence shown here is derived from an EMBL/GenBank/DDBJ whole genome shotgun (WGS) entry which is preliminary data.</text>
</comment>
<organism evidence="2 3">
    <name type="scientific">Massariosphaeria phaeospora</name>
    <dbReference type="NCBI Taxonomy" id="100035"/>
    <lineage>
        <taxon>Eukaryota</taxon>
        <taxon>Fungi</taxon>
        <taxon>Dikarya</taxon>
        <taxon>Ascomycota</taxon>
        <taxon>Pezizomycotina</taxon>
        <taxon>Dothideomycetes</taxon>
        <taxon>Pleosporomycetidae</taxon>
        <taxon>Pleosporales</taxon>
        <taxon>Pleosporales incertae sedis</taxon>
        <taxon>Massariosphaeria</taxon>
    </lineage>
</organism>
<dbReference type="AlphaFoldDB" id="A0A7C8M7B6"/>